<dbReference type="InterPro" id="IPR036305">
    <property type="entry name" value="RGS_sf"/>
</dbReference>
<dbReference type="InterPro" id="IPR044926">
    <property type="entry name" value="RGS_subdomain_2"/>
</dbReference>
<dbReference type="SMART" id="SM00315">
    <property type="entry name" value="RGS"/>
    <property type="match status" value="1"/>
</dbReference>
<dbReference type="EMBL" id="WNYA01005227">
    <property type="protein sequence ID" value="KAG8542301.1"/>
    <property type="molecule type" value="Genomic_DNA"/>
</dbReference>
<dbReference type="AlphaFoldDB" id="A0AAV6Z731"/>
<keyword evidence="3" id="KW-1185">Reference proteome</keyword>
<dbReference type="Gene3D" id="1.10.196.10">
    <property type="match status" value="1"/>
</dbReference>
<dbReference type="PANTHER" id="PTHR10845:SF242">
    <property type="entry name" value="NOVEL PROTEIN SIMILAR TO VERTEBRATE REGULATOR OF G-PROTEIN SIGNALLING FAMILY"/>
    <property type="match status" value="1"/>
</dbReference>
<name>A0AAV6Z731_ENGPU</name>
<comment type="caution">
    <text evidence="2">The sequence shown here is derived from an EMBL/GenBank/DDBJ whole genome shotgun (WGS) entry which is preliminary data.</text>
</comment>
<dbReference type="PANTHER" id="PTHR10845">
    <property type="entry name" value="REGULATOR OF G PROTEIN SIGNALING"/>
    <property type="match status" value="1"/>
</dbReference>
<accession>A0AAV6Z731</accession>
<dbReference type="Gene3D" id="1.10.167.10">
    <property type="entry name" value="Regulator of G-protein Signalling 4, domain 2"/>
    <property type="match status" value="1"/>
</dbReference>
<dbReference type="InterPro" id="IPR024066">
    <property type="entry name" value="RGS_subdom1/3"/>
</dbReference>
<organism evidence="2 3">
    <name type="scientific">Engystomops pustulosus</name>
    <name type="common">Tungara frog</name>
    <name type="synonym">Physalaemus pustulosus</name>
    <dbReference type="NCBI Taxonomy" id="76066"/>
    <lineage>
        <taxon>Eukaryota</taxon>
        <taxon>Metazoa</taxon>
        <taxon>Chordata</taxon>
        <taxon>Craniata</taxon>
        <taxon>Vertebrata</taxon>
        <taxon>Euteleostomi</taxon>
        <taxon>Amphibia</taxon>
        <taxon>Batrachia</taxon>
        <taxon>Anura</taxon>
        <taxon>Neobatrachia</taxon>
        <taxon>Hyloidea</taxon>
        <taxon>Leptodactylidae</taxon>
        <taxon>Leiuperinae</taxon>
        <taxon>Engystomops</taxon>
    </lineage>
</organism>
<reference evidence="2" key="1">
    <citation type="thesis" date="2020" institute="ProQuest LLC" country="789 East Eisenhower Parkway, Ann Arbor, MI, USA">
        <title>Comparative Genomics and Chromosome Evolution.</title>
        <authorList>
            <person name="Mudd A.B."/>
        </authorList>
    </citation>
    <scope>NUCLEOTIDE SEQUENCE</scope>
    <source>
        <strain evidence="2">237g6f4</strain>
        <tissue evidence="2">Blood</tissue>
    </source>
</reference>
<protein>
    <recommendedName>
        <fullName evidence="1">RGS domain-containing protein</fullName>
    </recommendedName>
</protein>
<evidence type="ECO:0000313" key="3">
    <source>
        <dbReference type="Proteomes" id="UP000824782"/>
    </source>
</evidence>
<gene>
    <name evidence="2" type="ORF">GDO81_026995</name>
</gene>
<dbReference type="InterPro" id="IPR016137">
    <property type="entry name" value="RGS"/>
</dbReference>
<feature type="domain" description="RGS" evidence="1">
    <location>
        <begin position="85"/>
        <end position="135"/>
    </location>
</feature>
<dbReference type="PROSITE" id="PS50132">
    <property type="entry name" value="RGS"/>
    <property type="match status" value="1"/>
</dbReference>
<dbReference type="Proteomes" id="UP000824782">
    <property type="component" value="Unassembled WGS sequence"/>
</dbReference>
<evidence type="ECO:0000313" key="2">
    <source>
        <dbReference type="EMBL" id="KAG8542301.1"/>
    </source>
</evidence>
<proteinExistence type="predicted"/>
<dbReference type="Pfam" id="PF00615">
    <property type="entry name" value="RGS"/>
    <property type="match status" value="1"/>
</dbReference>
<evidence type="ECO:0000259" key="1">
    <source>
        <dbReference type="PROSITE" id="PS50132"/>
    </source>
</evidence>
<sequence length="142" mass="15929">MAGRGLLLEIGCSLELSTVKRNSGEASNNNKGGGVCVVSVMFRSRGHRVKLRSDCTSKGSLWLGNSFHFLGMYLIIPFLSFFQVNLDASTRELTEHNLLLPTRTAFDEAQRRIYGLMERDSYPRFLRSDLYQSLLHPPNGAC</sequence>
<dbReference type="SUPFAM" id="SSF48097">
    <property type="entry name" value="Regulator of G-protein signaling, RGS"/>
    <property type="match status" value="1"/>
</dbReference>